<dbReference type="EMBL" id="JAQNDK010000006">
    <property type="protein sequence ID" value="MDC0685139.1"/>
    <property type="molecule type" value="Genomic_DNA"/>
</dbReference>
<gene>
    <name evidence="1" type="ORF">POL72_45920</name>
</gene>
<protein>
    <recommendedName>
        <fullName evidence="3">Tetratricopeptide repeat protein</fullName>
    </recommendedName>
</protein>
<reference evidence="1 2" key="1">
    <citation type="submission" date="2023-01" db="EMBL/GenBank/DDBJ databases">
        <title>Minimal conservation of predation-associated metabolite biosynthetic gene clusters underscores biosynthetic potential of Myxococcota including descriptions for ten novel species: Archangium lansinium sp. nov., Myxococcus landrumus sp. nov., Nannocystis bai.</title>
        <authorList>
            <person name="Ahearne A."/>
            <person name="Stevens C."/>
            <person name="Dowd S."/>
        </authorList>
    </citation>
    <scope>NUCLEOTIDE SEQUENCE [LARGE SCALE GENOMIC DNA]</scope>
    <source>
        <strain evidence="1 2">WIWO2</strain>
    </source>
</reference>
<evidence type="ECO:0008006" key="3">
    <source>
        <dbReference type="Google" id="ProtNLM"/>
    </source>
</evidence>
<proteinExistence type="predicted"/>
<dbReference type="Gene3D" id="1.25.40.10">
    <property type="entry name" value="Tetratricopeptide repeat domain"/>
    <property type="match status" value="1"/>
</dbReference>
<name>A0ABT5CH62_9BACT</name>
<dbReference type="InterPro" id="IPR011990">
    <property type="entry name" value="TPR-like_helical_dom_sf"/>
</dbReference>
<keyword evidence="2" id="KW-1185">Reference proteome</keyword>
<dbReference type="Proteomes" id="UP001217485">
    <property type="component" value="Unassembled WGS sequence"/>
</dbReference>
<dbReference type="RefSeq" id="WP_272103247.1">
    <property type="nucleotide sequence ID" value="NZ_JAQNDK010000006.1"/>
</dbReference>
<evidence type="ECO:0000313" key="2">
    <source>
        <dbReference type="Proteomes" id="UP001217485"/>
    </source>
</evidence>
<comment type="caution">
    <text evidence="1">The sequence shown here is derived from an EMBL/GenBank/DDBJ whole genome shotgun (WGS) entry which is preliminary data.</text>
</comment>
<dbReference type="SUPFAM" id="SSF48452">
    <property type="entry name" value="TPR-like"/>
    <property type="match status" value="1"/>
</dbReference>
<sequence length="200" mass="20563">MRGSHLVALCLGLLAAAHLGCAPGDERARAAGGPGDPACACAPAQVVDPTLLAFLSRARAAHHAADVALDAGDRAAALRALEGIIAAPRPPGAPPEVAEVTADTYARLAELRSEAGEFDAAARDIDAGLRLAPAPSHYQGHLYEVAGVVEERRAKALEAKGDREAATQARARAVGLLERAISIQDQVITEALKGPGEKPR</sequence>
<accession>A0ABT5CH62</accession>
<organism evidence="1 2">
    <name type="scientific">Sorangium atrum</name>
    <dbReference type="NCBI Taxonomy" id="2995308"/>
    <lineage>
        <taxon>Bacteria</taxon>
        <taxon>Pseudomonadati</taxon>
        <taxon>Myxococcota</taxon>
        <taxon>Polyangia</taxon>
        <taxon>Polyangiales</taxon>
        <taxon>Polyangiaceae</taxon>
        <taxon>Sorangium</taxon>
    </lineage>
</organism>
<evidence type="ECO:0000313" key="1">
    <source>
        <dbReference type="EMBL" id="MDC0685139.1"/>
    </source>
</evidence>